<dbReference type="GO" id="GO:0006048">
    <property type="term" value="P:UDP-N-acetylglucosamine biosynthetic process"/>
    <property type="evidence" value="ECO:0007669"/>
    <property type="project" value="TreeGrafter"/>
</dbReference>
<feature type="domain" description="Alpha-D-phosphohexomutase alpha/beta/alpha" evidence="12">
    <location>
        <begin position="259"/>
        <end position="370"/>
    </location>
</feature>
<evidence type="ECO:0000259" key="10">
    <source>
        <dbReference type="Pfam" id="PF02878"/>
    </source>
</evidence>
<dbReference type="Proteomes" id="UP000199556">
    <property type="component" value="Unassembled WGS sequence"/>
</dbReference>
<comment type="cofactor">
    <cofactor evidence="6">
        <name>Mg(2+)</name>
        <dbReference type="ChEBI" id="CHEBI:18420"/>
    </cofactor>
    <text evidence="6">Binds 1 Mg(2+) ion per subunit.</text>
</comment>
<feature type="modified residue" description="Phosphoserine" evidence="6">
    <location>
        <position position="103"/>
    </location>
</feature>
<dbReference type="Pfam" id="PF02879">
    <property type="entry name" value="PGM_PMM_II"/>
    <property type="match status" value="1"/>
</dbReference>
<feature type="domain" description="Alpha-D-phosphohexomutase C-terminal" evidence="9">
    <location>
        <begin position="374"/>
        <end position="443"/>
    </location>
</feature>
<proteinExistence type="inferred from homology"/>
<feature type="binding site" description="via phosphate group" evidence="6">
    <location>
        <position position="103"/>
    </location>
    <ligand>
        <name>Mg(2+)</name>
        <dbReference type="ChEBI" id="CHEBI:18420"/>
    </ligand>
</feature>
<dbReference type="EMBL" id="FOUO01000003">
    <property type="protein sequence ID" value="SFM34513.1"/>
    <property type="molecule type" value="Genomic_DNA"/>
</dbReference>
<dbReference type="GO" id="GO:0005829">
    <property type="term" value="C:cytosol"/>
    <property type="evidence" value="ECO:0007669"/>
    <property type="project" value="TreeGrafter"/>
</dbReference>
<keyword evidence="5 6" id="KW-0413">Isomerase</keyword>
<dbReference type="OrthoDB" id="9803322at2"/>
<dbReference type="InterPro" id="IPR050060">
    <property type="entry name" value="Phosphoglucosamine_mutase"/>
</dbReference>
<dbReference type="GO" id="GO:0000287">
    <property type="term" value="F:magnesium ion binding"/>
    <property type="evidence" value="ECO:0007669"/>
    <property type="project" value="UniProtKB-UniRule"/>
</dbReference>
<evidence type="ECO:0000256" key="6">
    <source>
        <dbReference type="HAMAP-Rule" id="MF_01554"/>
    </source>
</evidence>
<keyword evidence="14" id="KW-1185">Reference proteome</keyword>
<dbReference type="GO" id="GO:0004615">
    <property type="term" value="F:phosphomannomutase activity"/>
    <property type="evidence" value="ECO:0007669"/>
    <property type="project" value="TreeGrafter"/>
</dbReference>
<keyword evidence="2 6" id="KW-0597">Phosphoprotein</keyword>
<dbReference type="CDD" id="cd05802">
    <property type="entry name" value="GlmM"/>
    <property type="match status" value="1"/>
</dbReference>
<dbReference type="STRING" id="195064.SAMN05421721_103106"/>
<dbReference type="GO" id="GO:0008966">
    <property type="term" value="F:phosphoglucosamine mutase activity"/>
    <property type="evidence" value="ECO:0007669"/>
    <property type="project" value="UniProtKB-UniRule"/>
</dbReference>
<feature type="active site" description="Phosphoserine intermediate" evidence="6">
    <location>
        <position position="103"/>
    </location>
</feature>
<dbReference type="EC" id="5.4.2.10" evidence="6 8"/>
<dbReference type="Pfam" id="PF02880">
    <property type="entry name" value="PGM_PMM_III"/>
    <property type="match status" value="1"/>
</dbReference>
<dbReference type="PANTHER" id="PTHR42946">
    <property type="entry name" value="PHOSPHOHEXOSE MUTASE"/>
    <property type="match status" value="1"/>
</dbReference>
<evidence type="ECO:0000313" key="13">
    <source>
        <dbReference type="EMBL" id="SFM34513.1"/>
    </source>
</evidence>
<dbReference type="InterPro" id="IPR005844">
    <property type="entry name" value="A-D-PHexomutase_a/b/a-I"/>
</dbReference>
<dbReference type="Pfam" id="PF00408">
    <property type="entry name" value="PGM_PMM_IV"/>
    <property type="match status" value="1"/>
</dbReference>
<feature type="domain" description="Alpha-D-phosphohexomutase alpha/beta/alpha" evidence="11">
    <location>
        <begin position="158"/>
        <end position="255"/>
    </location>
</feature>
<dbReference type="RefSeq" id="WP_090483802.1">
    <property type="nucleotide sequence ID" value="NZ_FOUO01000003.1"/>
</dbReference>
<comment type="function">
    <text evidence="6 8">Catalyzes the conversion of glucosamine-6-phosphate to glucosamine-1-phosphate.</text>
</comment>
<dbReference type="FunFam" id="3.30.310.50:FF:000001">
    <property type="entry name" value="Phosphoglucosamine mutase"/>
    <property type="match status" value="1"/>
</dbReference>
<dbReference type="GO" id="GO:0005975">
    <property type="term" value="P:carbohydrate metabolic process"/>
    <property type="evidence" value="ECO:0007669"/>
    <property type="project" value="InterPro"/>
</dbReference>
<sequence length="453" mass="48047">MTQQRRYFGTDGIRGRVGDFPMTADFALRLGWAAGRVLGSRDGGPVLIGKDTRVSGYLFESALEAGLSSAGVNIRLLGPMPTPAVAYLTRTFRAAAGIVISASHNPYYDNGFKFFSSAGSKLPDAVEEAIEAMLERPMTMVDSAELGKAERVGDAPGRYIEFCKGTIPPGTTLHGLKLVVDCAHGATYGVAPHVFEELGAEVIPVGVEPDGFNINDDCGSLHPEHMRRAVLEHRADLGIALDGDGDRLILVDERGDTVDGDQALCIIALARHHDGILQGGVVGTLMSNLGLEQALGAAGIPFRRVKVGDRHVMEGLQREGWQLGGESSGHIICLDRTTTGDGIVSALQVLQVMSQTGRPLSELHRAMEKYPQKLVNVPVAADAARGGLLQGRLVQEAVQEAESALAGRGRVLLRPSGTEPLVRVMVEGGDMALVGRLARDLADAVRRAAEAVA</sequence>
<keyword evidence="3 6" id="KW-0479">Metal-binding</keyword>
<dbReference type="InterPro" id="IPR016066">
    <property type="entry name" value="A-D-PHexomutase_CS"/>
</dbReference>
<dbReference type="FunFam" id="3.40.120.10:FF:000001">
    <property type="entry name" value="Phosphoglucosamine mutase"/>
    <property type="match status" value="1"/>
</dbReference>
<evidence type="ECO:0000313" key="14">
    <source>
        <dbReference type="Proteomes" id="UP000199556"/>
    </source>
</evidence>
<evidence type="ECO:0000259" key="9">
    <source>
        <dbReference type="Pfam" id="PF00408"/>
    </source>
</evidence>
<dbReference type="SUPFAM" id="SSF55957">
    <property type="entry name" value="Phosphoglucomutase, C-terminal domain"/>
    <property type="match status" value="1"/>
</dbReference>
<reference evidence="13 14" key="1">
    <citation type="submission" date="2016-10" db="EMBL/GenBank/DDBJ databases">
        <authorList>
            <person name="de Groot N.N."/>
        </authorList>
    </citation>
    <scope>NUCLEOTIDE SEQUENCE [LARGE SCALE GENOMIC DNA]</scope>
    <source>
        <strain evidence="13 14">DSM 4180</strain>
    </source>
</reference>
<feature type="binding site" evidence="6">
    <location>
        <position position="244"/>
    </location>
    <ligand>
        <name>Mg(2+)</name>
        <dbReference type="ChEBI" id="CHEBI:18420"/>
    </ligand>
</feature>
<evidence type="ECO:0000256" key="5">
    <source>
        <dbReference type="ARBA" id="ARBA00023235"/>
    </source>
</evidence>
<feature type="domain" description="Alpha-D-phosphohexomutase alpha/beta/alpha" evidence="10">
    <location>
        <begin position="5"/>
        <end position="136"/>
    </location>
</feature>
<organism evidence="13 14">
    <name type="scientific">Ectothiorhodospira mobilis</name>
    <dbReference type="NCBI Taxonomy" id="195064"/>
    <lineage>
        <taxon>Bacteria</taxon>
        <taxon>Pseudomonadati</taxon>
        <taxon>Pseudomonadota</taxon>
        <taxon>Gammaproteobacteria</taxon>
        <taxon>Chromatiales</taxon>
        <taxon>Ectothiorhodospiraceae</taxon>
        <taxon>Ectothiorhodospira</taxon>
    </lineage>
</organism>
<dbReference type="InterPro" id="IPR005841">
    <property type="entry name" value="Alpha-D-phosphohexomutase_SF"/>
</dbReference>
<dbReference type="GO" id="GO:0009252">
    <property type="term" value="P:peptidoglycan biosynthetic process"/>
    <property type="evidence" value="ECO:0007669"/>
    <property type="project" value="TreeGrafter"/>
</dbReference>
<dbReference type="Pfam" id="PF02878">
    <property type="entry name" value="PGM_PMM_I"/>
    <property type="match status" value="1"/>
</dbReference>
<dbReference type="NCBIfam" id="TIGR01455">
    <property type="entry name" value="glmM"/>
    <property type="match status" value="1"/>
</dbReference>
<protein>
    <recommendedName>
        <fullName evidence="6 8">Phosphoglucosamine mutase</fullName>
        <ecNumber evidence="6 8">5.4.2.10</ecNumber>
    </recommendedName>
</protein>
<dbReference type="InterPro" id="IPR005843">
    <property type="entry name" value="A-D-PHexomutase_C"/>
</dbReference>
<comment type="catalytic activity">
    <reaction evidence="6 8">
        <text>alpha-D-glucosamine 1-phosphate = D-glucosamine 6-phosphate</text>
        <dbReference type="Rhea" id="RHEA:23424"/>
        <dbReference type="ChEBI" id="CHEBI:58516"/>
        <dbReference type="ChEBI" id="CHEBI:58725"/>
        <dbReference type="EC" id="5.4.2.10"/>
    </reaction>
</comment>
<evidence type="ECO:0000256" key="1">
    <source>
        <dbReference type="ARBA" id="ARBA00010231"/>
    </source>
</evidence>
<feature type="binding site" evidence="6">
    <location>
        <position position="246"/>
    </location>
    <ligand>
        <name>Mg(2+)</name>
        <dbReference type="ChEBI" id="CHEBI:18420"/>
    </ligand>
</feature>
<comment type="similarity">
    <text evidence="1 6 7">Belongs to the phosphohexose mutase family.</text>
</comment>
<feature type="binding site" evidence="6">
    <location>
        <position position="242"/>
    </location>
    <ligand>
        <name>Mg(2+)</name>
        <dbReference type="ChEBI" id="CHEBI:18420"/>
    </ligand>
</feature>
<evidence type="ECO:0000256" key="8">
    <source>
        <dbReference type="RuleBase" id="RU004327"/>
    </source>
</evidence>
<dbReference type="NCBIfam" id="NF008139">
    <property type="entry name" value="PRK10887.1"/>
    <property type="match status" value="1"/>
</dbReference>
<dbReference type="InterPro" id="IPR006352">
    <property type="entry name" value="GlmM_bact"/>
</dbReference>
<dbReference type="InterPro" id="IPR016055">
    <property type="entry name" value="A-D-PHexomutase_a/b/a-I/II/III"/>
</dbReference>
<evidence type="ECO:0000259" key="12">
    <source>
        <dbReference type="Pfam" id="PF02880"/>
    </source>
</evidence>
<dbReference type="FunFam" id="3.40.120.10:FF:000003">
    <property type="entry name" value="Phosphoglucosamine mutase"/>
    <property type="match status" value="1"/>
</dbReference>
<dbReference type="PANTHER" id="PTHR42946:SF1">
    <property type="entry name" value="PHOSPHOGLUCOMUTASE (ALPHA-D-GLUCOSE-1,6-BISPHOSPHATE-DEPENDENT)"/>
    <property type="match status" value="1"/>
</dbReference>
<name>A0A1I4Q4G8_ECTMO</name>
<dbReference type="Gene3D" id="3.40.120.10">
    <property type="entry name" value="Alpha-D-Glucose-1,6-Bisphosphate, subunit A, domain 3"/>
    <property type="match status" value="3"/>
</dbReference>
<dbReference type="InterPro" id="IPR036900">
    <property type="entry name" value="A-D-PHexomutase_C_sf"/>
</dbReference>
<dbReference type="SUPFAM" id="SSF53738">
    <property type="entry name" value="Phosphoglucomutase, first 3 domains"/>
    <property type="match status" value="3"/>
</dbReference>
<evidence type="ECO:0000256" key="4">
    <source>
        <dbReference type="ARBA" id="ARBA00022842"/>
    </source>
</evidence>
<gene>
    <name evidence="6" type="primary">glmM</name>
    <name evidence="13" type="ORF">SAMN05421721_103106</name>
</gene>
<dbReference type="PROSITE" id="PS00710">
    <property type="entry name" value="PGM_PMM"/>
    <property type="match status" value="1"/>
</dbReference>
<dbReference type="HAMAP" id="MF_01554_B">
    <property type="entry name" value="GlmM_B"/>
    <property type="match status" value="1"/>
</dbReference>
<dbReference type="AlphaFoldDB" id="A0A1I4Q4G8"/>
<accession>A0A1I4Q4G8</accession>
<evidence type="ECO:0000256" key="2">
    <source>
        <dbReference type="ARBA" id="ARBA00022553"/>
    </source>
</evidence>
<keyword evidence="4 6" id="KW-0460">Magnesium</keyword>
<evidence type="ECO:0000256" key="3">
    <source>
        <dbReference type="ARBA" id="ARBA00022723"/>
    </source>
</evidence>
<dbReference type="InterPro" id="IPR005845">
    <property type="entry name" value="A-D-PHexomutase_a/b/a-II"/>
</dbReference>
<comment type="PTM">
    <text evidence="6">Activated by phosphorylation.</text>
</comment>
<dbReference type="InterPro" id="IPR005846">
    <property type="entry name" value="A-D-PHexomutase_a/b/a-III"/>
</dbReference>
<evidence type="ECO:0000256" key="7">
    <source>
        <dbReference type="RuleBase" id="RU004326"/>
    </source>
</evidence>
<dbReference type="PRINTS" id="PR00509">
    <property type="entry name" value="PGMPMM"/>
</dbReference>
<dbReference type="Gene3D" id="3.30.310.50">
    <property type="entry name" value="Alpha-D-phosphohexomutase, C-terminal domain"/>
    <property type="match status" value="1"/>
</dbReference>
<evidence type="ECO:0000259" key="11">
    <source>
        <dbReference type="Pfam" id="PF02879"/>
    </source>
</evidence>